<evidence type="ECO:0000313" key="4">
    <source>
        <dbReference type="Proteomes" id="UP000295685"/>
    </source>
</evidence>
<comment type="caution">
    <text evidence="1">The sequence shown here is derived from an EMBL/GenBank/DDBJ whole genome shotgun (WGS) entry which is preliminary data.</text>
</comment>
<gene>
    <name evidence="2" type="ORF">CCUG60883_03493</name>
    <name evidence="1" type="ORF">CCUG60885_00209</name>
</gene>
<dbReference type="EMBL" id="PECM01000009">
    <property type="protein sequence ID" value="TEA02871.1"/>
    <property type="molecule type" value="Genomic_DNA"/>
</dbReference>
<protein>
    <recommendedName>
        <fullName evidence="5">TIGR04255 family protein</fullName>
    </recommendedName>
</protein>
<dbReference type="Proteomes" id="UP000295685">
    <property type="component" value="Unassembled WGS sequence"/>
</dbReference>
<evidence type="ECO:0008006" key="5">
    <source>
        <dbReference type="Google" id="ProtNLM"/>
    </source>
</evidence>
<keyword evidence="3" id="KW-1185">Reference proteome</keyword>
<reference evidence="3 4" key="1">
    <citation type="journal article" date="2019" name="Sci. Rep.">
        <title>Extended insight into the Mycobacterium chelonae-abscessus complex through whole genome sequencing of Mycobacterium salmoniphilum outbreak and Mycobacterium salmoniphilum-like strains.</title>
        <authorList>
            <person name="Behra P.R.K."/>
            <person name="Das S."/>
            <person name="Pettersson B.M.F."/>
            <person name="Shirreff L."/>
            <person name="DuCote T."/>
            <person name="Jacobsson K.G."/>
            <person name="Ennis D.G."/>
            <person name="Kirsebom L.A."/>
        </authorList>
    </citation>
    <scope>NUCLEOTIDE SEQUENCE [LARGE SCALE GENOMIC DNA]</scope>
    <source>
        <strain evidence="2 3">CCUG 60883</strain>
        <strain evidence="1 4">CCUG 60885</strain>
    </source>
</reference>
<evidence type="ECO:0000313" key="2">
    <source>
        <dbReference type="EMBL" id="TEA02871.1"/>
    </source>
</evidence>
<sequence length="249" mass="27638">MTSVAHRREYPNPPIAEVICQVAFAEPVQWSAASAGLLFGRIREDYPVEPKTQVAIEAILAGDDGKFQVNRGNQRYVYANKEQNRRLVANENTISVNALPPYENWNSLSKRFQSALSIYQEEFGSFIPATVSLRYINRIVVPGVSVETSEYFNVPVVTTHQPDARVHGFVSRSQSRSPETEIGTTVTFASADGHTVENESAFILDIDLEIPAPPDATAETLGDLASLLHGWENHEFESSIKDKARDLFA</sequence>
<dbReference type="Proteomes" id="UP000294844">
    <property type="component" value="Unassembled WGS sequence"/>
</dbReference>
<evidence type="ECO:0000313" key="1">
    <source>
        <dbReference type="EMBL" id="TDZ98341.1"/>
    </source>
</evidence>
<accession>A0A4R8SKV2</accession>
<proteinExistence type="predicted"/>
<evidence type="ECO:0000313" key="3">
    <source>
        <dbReference type="Proteomes" id="UP000294844"/>
    </source>
</evidence>
<name>A0A4R8SKV2_9MYCO</name>
<dbReference type="AlphaFoldDB" id="A0A4R8SKV2"/>
<organism evidence="1 4">
    <name type="scientific">Mycobacteroides salmoniphilum</name>
    <dbReference type="NCBI Taxonomy" id="404941"/>
    <lineage>
        <taxon>Bacteria</taxon>
        <taxon>Bacillati</taxon>
        <taxon>Actinomycetota</taxon>
        <taxon>Actinomycetes</taxon>
        <taxon>Mycobacteriales</taxon>
        <taxon>Mycobacteriaceae</taxon>
        <taxon>Mycobacteroides</taxon>
    </lineage>
</organism>
<dbReference type="InterPro" id="IPR026349">
    <property type="entry name" value="CHP04255"/>
</dbReference>
<dbReference type="NCBIfam" id="TIGR04255">
    <property type="entry name" value="sporadTIGR04255"/>
    <property type="match status" value="1"/>
</dbReference>
<dbReference type="EMBL" id="PECK01000001">
    <property type="protein sequence ID" value="TDZ98341.1"/>
    <property type="molecule type" value="Genomic_DNA"/>
</dbReference>